<proteinExistence type="predicted"/>
<comment type="caution">
    <text evidence="3">The sequence shown here is derived from an EMBL/GenBank/DDBJ whole genome shotgun (WGS) entry which is preliminary data.</text>
</comment>
<evidence type="ECO:0000256" key="1">
    <source>
        <dbReference type="ARBA" id="ARBA00023268"/>
    </source>
</evidence>
<name>A0ABT0K5U0_9ACTN</name>
<sequence>MSENTTPTVVEALRKSLKENDRLRQQNRKMTAASREPIAVVGMACRLPGGITSPDE</sequence>
<feature type="domain" description="Polyketide synthase NorB/C/GfsB-E-like docking" evidence="2">
    <location>
        <begin position="9"/>
        <end position="32"/>
    </location>
</feature>
<organism evidence="3 4">
    <name type="scientific">Frankia umida</name>
    <dbReference type="NCBI Taxonomy" id="573489"/>
    <lineage>
        <taxon>Bacteria</taxon>
        <taxon>Bacillati</taxon>
        <taxon>Actinomycetota</taxon>
        <taxon>Actinomycetes</taxon>
        <taxon>Frankiales</taxon>
        <taxon>Frankiaceae</taxon>
        <taxon>Frankia</taxon>
    </lineage>
</organism>
<dbReference type="Gene3D" id="3.40.47.10">
    <property type="match status" value="1"/>
</dbReference>
<protein>
    <submittedName>
        <fullName evidence="3">Polyketide synthase docking domain-containing protein</fullName>
    </submittedName>
</protein>
<dbReference type="EMBL" id="JALKFT010000100">
    <property type="protein sequence ID" value="MCK9879148.1"/>
    <property type="molecule type" value="Genomic_DNA"/>
</dbReference>
<gene>
    <name evidence="3" type="ORF">MXD59_25920</name>
</gene>
<evidence type="ECO:0000313" key="3">
    <source>
        <dbReference type="EMBL" id="MCK9879148.1"/>
    </source>
</evidence>
<dbReference type="InterPro" id="IPR015083">
    <property type="entry name" value="NorB/c/GfsB-D-like_docking"/>
</dbReference>
<accession>A0ABT0K5U0</accession>
<evidence type="ECO:0000313" key="4">
    <source>
        <dbReference type="Proteomes" id="UP001201873"/>
    </source>
</evidence>
<feature type="non-terminal residue" evidence="3">
    <location>
        <position position="56"/>
    </location>
</feature>
<dbReference type="Proteomes" id="UP001201873">
    <property type="component" value="Unassembled WGS sequence"/>
</dbReference>
<dbReference type="Pfam" id="PF08990">
    <property type="entry name" value="Docking"/>
    <property type="match status" value="1"/>
</dbReference>
<evidence type="ECO:0000259" key="2">
    <source>
        <dbReference type="Pfam" id="PF08990"/>
    </source>
</evidence>
<keyword evidence="4" id="KW-1185">Reference proteome</keyword>
<dbReference type="InterPro" id="IPR016039">
    <property type="entry name" value="Thiolase-like"/>
</dbReference>
<dbReference type="RefSeq" id="WP_248827193.1">
    <property type="nucleotide sequence ID" value="NZ_JALKFT010000100.1"/>
</dbReference>
<keyword evidence="1" id="KW-0511">Multifunctional enzyme</keyword>
<reference evidence="3 4" key="1">
    <citation type="submission" date="2022-04" db="EMBL/GenBank/DDBJ databases">
        <title>Genome diversity in the genus Frankia.</title>
        <authorList>
            <person name="Carlos-Shanley C."/>
            <person name="Hahn D."/>
        </authorList>
    </citation>
    <scope>NUCLEOTIDE SEQUENCE [LARGE SCALE GENOMIC DNA]</scope>
    <source>
        <strain evidence="3 4">Ag45/Mut15</strain>
    </source>
</reference>